<dbReference type="Pfam" id="PF00008">
    <property type="entry name" value="EGF"/>
    <property type="match status" value="1"/>
</dbReference>
<proteinExistence type="predicted"/>
<dbReference type="InterPro" id="IPR000742">
    <property type="entry name" value="EGF"/>
</dbReference>
<gene>
    <name evidence="15" type="primary">VWA2</name>
</gene>
<feature type="chain" id="PRO_5026105527" description="von Willebrand factor A domain-containing protein 2" evidence="12">
    <location>
        <begin position="19"/>
        <end position="722"/>
    </location>
</feature>
<keyword evidence="16" id="KW-1185">Reference proteome</keyword>
<dbReference type="PANTHER" id="PTHR24020">
    <property type="entry name" value="COLLAGEN ALPHA"/>
    <property type="match status" value="1"/>
</dbReference>
<sequence>MVPFLWLEAFCISLFSQAFLSHCIQELHASKETIMKISAASQLMQCSAAVDILFLLDGSYSIGKGSFETAKYFVVKLCDALDINPDRVRVGAVQFSVASWLEFPLDSCLTRQEAKDKIKKIVFRWEELHLLASEPNEQHVLFAEDVDDAYNGLMSTLTSSTVCSAVSPGCKIQSHQCERKTLETVKELAGNYMCWRGSGRADTVFSFLCPFYSWKKVFITHPTVCYRTICPGPCDSQPCQNGGTCVPEGLNAYHCVCPVGFGGEANCVPMLSLECSVDLLFLVDSSHGTSLEAFLELKSFLKYFVQAVVSRDSPTRVGVSQYSQEVEVLVPVGEHWDSADLVKGVEALRLGEGGALTGWALRHVARPGFWEASNLTDVFNKPRVVVLFAGTGSQDPVSEAARTARDQGLFLIAVGREALEMELQEIAGHPKRTITYSDPQNLLDRITELQKTICSLDRQACQVPSLDLVFLVDASAAVGRENFTHTRNFVRSSSLRFDINRDVTQIGLVVFGRQIRTVFALDTHPTGSGVLEAVSQMPFVGGVGSAGTALLHVYDEVMTVQKGARPGVSKAVVLITDGTGIEDAVVPAQKLRSNGVSVFVIRVGPFQKEALLRIAGSPSYLVQASSYKDLKSYEDSFIDRICEEAKQPVNLCKPSPCMNDGVCILYDGSYRCECRGWEGPHCENKILRGDTPGPHGLHQRQAGWRQLSRPKHLQKRHPYLRI</sequence>
<feature type="compositionally biased region" description="Basic residues" evidence="11">
    <location>
        <begin position="708"/>
        <end position="722"/>
    </location>
</feature>
<dbReference type="Gene3D" id="2.10.25.10">
    <property type="entry name" value="Laminin"/>
    <property type="match status" value="2"/>
</dbReference>
<evidence type="ECO:0000256" key="5">
    <source>
        <dbReference type="ARBA" id="ARBA00022737"/>
    </source>
</evidence>
<organism evidence="15 16">
    <name type="scientific">Ornithorhynchus anatinus</name>
    <name type="common">Duckbill platypus</name>
    <dbReference type="NCBI Taxonomy" id="9258"/>
    <lineage>
        <taxon>Eukaryota</taxon>
        <taxon>Metazoa</taxon>
        <taxon>Chordata</taxon>
        <taxon>Craniata</taxon>
        <taxon>Vertebrata</taxon>
        <taxon>Euteleostomi</taxon>
        <taxon>Mammalia</taxon>
        <taxon>Monotremata</taxon>
        <taxon>Ornithorhynchidae</taxon>
        <taxon>Ornithorhynchus</taxon>
    </lineage>
</organism>
<dbReference type="PANTHER" id="PTHR24020:SF87">
    <property type="entry name" value="COLLAGEN ALPHA-1(VI) CHAIN-LIKE"/>
    <property type="match status" value="1"/>
</dbReference>
<protein>
    <recommendedName>
        <fullName evidence="8">von Willebrand factor A domain-containing protein 2</fullName>
    </recommendedName>
    <alternativeName>
        <fullName evidence="9">A domain-containing protein similar to matrilin and collagen</fullName>
    </alternativeName>
</protein>
<dbReference type="Ensembl" id="ENSOANT00000074996.1">
    <property type="protein sequence ID" value="ENSOANP00000050693.1"/>
    <property type="gene ID" value="ENSOANG00000001561.3"/>
</dbReference>
<keyword evidence="4 12" id="KW-0732">Signal</keyword>
<feature type="domain" description="VWFA" evidence="14">
    <location>
        <begin position="467"/>
        <end position="641"/>
    </location>
</feature>
<dbReference type="Bgee" id="ENSOANG00000001561">
    <property type="expression patterns" value="Expressed in adult mammalian kidney and 5 other cell types or tissues"/>
</dbReference>
<reference evidence="15" key="2">
    <citation type="submission" date="2025-09" db="UniProtKB">
        <authorList>
            <consortium name="Ensembl"/>
        </authorList>
    </citation>
    <scope>IDENTIFICATION</scope>
    <source>
        <strain evidence="15">Glennie</strain>
    </source>
</reference>
<dbReference type="SMART" id="SM00179">
    <property type="entry name" value="EGF_CA"/>
    <property type="match status" value="2"/>
</dbReference>
<dbReference type="SMART" id="SM00327">
    <property type="entry name" value="VWA"/>
    <property type="match status" value="3"/>
</dbReference>
<evidence type="ECO:0000313" key="16">
    <source>
        <dbReference type="Proteomes" id="UP000002279"/>
    </source>
</evidence>
<feature type="region of interest" description="Disordered" evidence="11">
    <location>
        <begin position="692"/>
        <end position="722"/>
    </location>
</feature>
<evidence type="ECO:0000256" key="7">
    <source>
        <dbReference type="ARBA" id="ARBA00065464"/>
    </source>
</evidence>
<dbReference type="AlphaFoldDB" id="A0A6I8PF36"/>
<dbReference type="GO" id="GO:0005509">
    <property type="term" value="F:calcium ion binding"/>
    <property type="evidence" value="ECO:0007669"/>
    <property type="project" value="InterPro"/>
</dbReference>
<evidence type="ECO:0000256" key="8">
    <source>
        <dbReference type="ARBA" id="ARBA00070370"/>
    </source>
</evidence>
<evidence type="ECO:0000259" key="13">
    <source>
        <dbReference type="PROSITE" id="PS50026"/>
    </source>
</evidence>
<dbReference type="PRINTS" id="PR00453">
    <property type="entry name" value="VWFADOMAIN"/>
</dbReference>
<dbReference type="PROSITE" id="PS50026">
    <property type="entry name" value="EGF_3"/>
    <property type="match status" value="2"/>
</dbReference>
<dbReference type="GO" id="GO:0005615">
    <property type="term" value="C:extracellular space"/>
    <property type="evidence" value="ECO:0007669"/>
    <property type="project" value="UniProtKB-ARBA"/>
</dbReference>
<dbReference type="SMART" id="SM00181">
    <property type="entry name" value="EGF"/>
    <property type="match status" value="2"/>
</dbReference>
<dbReference type="InterPro" id="IPR050525">
    <property type="entry name" value="ECM_Assembly_Org"/>
</dbReference>
<keyword evidence="6" id="KW-1015">Disulfide bond</keyword>
<dbReference type="InterPro" id="IPR002035">
    <property type="entry name" value="VWF_A"/>
</dbReference>
<feature type="signal peptide" evidence="12">
    <location>
        <begin position="1"/>
        <end position="18"/>
    </location>
</feature>
<dbReference type="CDD" id="cd00053">
    <property type="entry name" value="EGF"/>
    <property type="match status" value="1"/>
</dbReference>
<dbReference type="SUPFAM" id="SSF57196">
    <property type="entry name" value="EGF/Laminin"/>
    <property type="match status" value="1"/>
</dbReference>
<evidence type="ECO:0000256" key="12">
    <source>
        <dbReference type="SAM" id="SignalP"/>
    </source>
</evidence>
<dbReference type="PROSITE" id="PS01186">
    <property type="entry name" value="EGF_2"/>
    <property type="match status" value="1"/>
</dbReference>
<accession>A0A6I8PF36</accession>
<evidence type="ECO:0000256" key="1">
    <source>
        <dbReference type="ARBA" id="ARBA00004613"/>
    </source>
</evidence>
<dbReference type="GO" id="GO:0042802">
    <property type="term" value="F:identical protein binding"/>
    <property type="evidence" value="ECO:0007669"/>
    <property type="project" value="UniProtKB-ARBA"/>
</dbReference>
<dbReference type="PROSITE" id="PS50234">
    <property type="entry name" value="VWFA"/>
    <property type="match status" value="3"/>
</dbReference>
<feature type="domain" description="VWFA" evidence="14">
    <location>
        <begin position="278"/>
        <end position="453"/>
    </location>
</feature>
<dbReference type="FunFam" id="3.40.50.410:FF:000047">
    <property type="entry name" value="von Willebrand factor A domain containing 2"/>
    <property type="match status" value="1"/>
</dbReference>
<comment type="caution">
    <text evidence="10">Lacks conserved residue(s) required for the propagation of feature annotation.</text>
</comment>
<dbReference type="CDD" id="cd00054">
    <property type="entry name" value="EGF_CA"/>
    <property type="match status" value="1"/>
</dbReference>
<feature type="domain" description="EGF-like" evidence="13">
    <location>
        <begin position="648"/>
        <end position="683"/>
    </location>
</feature>
<dbReference type="Pfam" id="PF00092">
    <property type="entry name" value="VWA"/>
    <property type="match status" value="3"/>
</dbReference>
<dbReference type="Proteomes" id="UP000002279">
    <property type="component" value="Unplaced"/>
</dbReference>
<evidence type="ECO:0000256" key="6">
    <source>
        <dbReference type="ARBA" id="ARBA00023157"/>
    </source>
</evidence>
<dbReference type="InterPro" id="IPR001881">
    <property type="entry name" value="EGF-like_Ca-bd_dom"/>
</dbReference>
<evidence type="ECO:0000256" key="10">
    <source>
        <dbReference type="PROSITE-ProRule" id="PRU00076"/>
    </source>
</evidence>
<dbReference type="FunFam" id="3.40.50.410:FF:000054">
    <property type="entry name" value="von Willebrand factor A domain containing 2"/>
    <property type="match status" value="1"/>
</dbReference>
<dbReference type="FunFam" id="2.10.25.10:FF:000336">
    <property type="entry name" value="von Willebrand factor A domain containing 2"/>
    <property type="match status" value="1"/>
</dbReference>
<comment type="subunit">
    <text evidence="7">Forms monomers and multimers.</text>
</comment>
<comment type="subcellular location">
    <subcellularLocation>
        <location evidence="1">Secreted</location>
    </subcellularLocation>
</comment>
<reference evidence="15" key="1">
    <citation type="submission" date="2025-08" db="UniProtKB">
        <authorList>
            <consortium name="Ensembl"/>
        </authorList>
    </citation>
    <scope>IDENTIFICATION</scope>
    <source>
        <strain evidence="15">Glennie</strain>
    </source>
</reference>
<keyword evidence="3 10" id="KW-0245">EGF-like domain</keyword>
<dbReference type="FunFam" id="2.10.25.10:FF:000066">
    <property type="entry name" value="FAT atypical cadherin 4"/>
    <property type="match status" value="1"/>
</dbReference>
<evidence type="ECO:0000256" key="4">
    <source>
        <dbReference type="ARBA" id="ARBA00022729"/>
    </source>
</evidence>
<dbReference type="SUPFAM" id="SSF53300">
    <property type="entry name" value="vWA-like"/>
    <property type="match status" value="3"/>
</dbReference>
<evidence type="ECO:0000256" key="2">
    <source>
        <dbReference type="ARBA" id="ARBA00022525"/>
    </source>
</evidence>
<dbReference type="Gene3D" id="3.40.50.410">
    <property type="entry name" value="von Willebrand factor, type A domain"/>
    <property type="match status" value="3"/>
</dbReference>
<evidence type="ECO:0000259" key="14">
    <source>
        <dbReference type="PROSITE" id="PS50234"/>
    </source>
</evidence>
<evidence type="ECO:0000256" key="11">
    <source>
        <dbReference type="SAM" id="MobiDB-lite"/>
    </source>
</evidence>
<keyword evidence="5" id="KW-0677">Repeat</keyword>
<feature type="domain" description="EGF-like" evidence="13">
    <location>
        <begin position="231"/>
        <end position="268"/>
    </location>
</feature>
<evidence type="ECO:0000313" key="15">
    <source>
        <dbReference type="Ensembl" id="ENSOANP00000050693.1"/>
    </source>
</evidence>
<keyword evidence="2" id="KW-0964">Secreted</keyword>
<dbReference type="GeneTree" id="ENSGT00940000159040"/>
<dbReference type="InterPro" id="IPR036465">
    <property type="entry name" value="vWFA_dom_sf"/>
</dbReference>
<evidence type="ECO:0000256" key="3">
    <source>
        <dbReference type="ARBA" id="ARBA00022536"/>
    </source>
</evidence>
<feature type="domain" description="VWFA" evidence="14">
    <location>
        <begin position="51"/>
        <end position="121"/>
    </location>
</feature>
<name>A0A6I8PF36_ORNAN</name>
<evidence type="ECO:0000256" key="9">
    <source>
        <dbReference type="ARBA" id="ARBA00080893"/>
    </source>
</evidence>